<comment type="caution">
    <text evidence="1">The sequence shown here is derived from an EMBL/GenBank/DDBJ whole genome shotgun (WGS) entry which is preliminary data.</text>
</comment>
<sequence length="151" mass="16773">MADEDEVVFGKIFTADIKLLEEIVGQAKSTVSGAVIHAHQIERLKTMISNLKPATPSQPDRNDTPIQVTVEDIIVDTPKDLTALTAEDLAASILVHEARTRVTNWIMETENPPRILVRAEYSDKVLLGFNITLNKDSYSIRSDKMVQSSRA</sequence>
<name>A0A4S9F057_AURPU</name>
<dbReference type="EMBL" id="QZAV01000050">
    <property type="protein sequence ID" value="THX40396.1"/>
    <property type="molecule type" value="Genomic_DNA"/>
</dbReference>
<organism evidence="1 2">
    <name type="scientific">Aureobasidium pullulans</name>
    <name type="common">Black yeast</name>
    <name type="synonym">Pullularia pullulans</name>
    <dbReference type="NCBI Taxonomy" id="5580"/>
    <lineage>
        <taxon>Eukaryota</taxon>
        <taxon>Fungi</taxon>
        <taxon>Dikarya</taxon>
        <taxon>Ascomycota</taxon>
        <taxon>Pezizomycotina</taxon>
        <taxon>Dothideomycetes</taxon>
        <taxon>Dothideomycetidae</taxon>
        <taxon>Dothideales</taxon>
        <taxon>Saccotheciaceae</taxon>
        <taxon>Aureobasidium</taxon>
    </lineage>
</organism>
<accession>A0A4S9F057</accession>
<dbReference type="AlphaFoldDB" id="A0A4S9F057"/>
<proteinExistence type="predicted"/>
<dbReference type="Proteomes" id="UP000308953">
    <property type="component" value="Unassembled WGS sequence"/>
</dbReference>
<evidence type="ECO:0000313" key="1">
    <source>
        <dbReference type="EMBL" id="THX40396.1"/>
    </source>
</evidence>
<gene>
    <name evidence="1" type="ORF">D6D10_03536</name>
</gene>
<evidence type="ECO:0000313" key="2">
    <source>
        <dbReference type="Proteomes" id="UP000308953"/>
    </source>
</evidence>
<reference evidence="1 2" key="1">
    <citation type="submission" date="2018-10" db="EMBL/GenBank/DDBJ databases">
        <title>Fifty Aureobasidium pullulans genomes reveal a recombining polyextremotolerant generalist.</title>
        <authorList>
            <person name="Gostincar C."/>
            <person name="Turk M."/>
            <person name="Zajc J."/>
            <person name="Gunde-Cimerman N."/>
        </authorList>
    </citation>
    <scope>NUCLEOTIDE SEQUENCE [LARGE SCALE GENOMIC DNA]</scope>
    <source>
        <strain evidence="1 2">EXF-9785</strain>
    </source>
</reference>
<protein>
    <submittedName>
        <fullName evidence="1">Uncharacterized protein</fullName>
    </submittedName>
</protein>